<protein>
    <submittedName>
        <fullName evidence="4">GHMP kinase</fullName>
    </submittedName>
</protein>
<evidence type="ECO:0000313" key="4">
    <source>
        <dbReference type="EMBL" id="ACO61587.1"/>
    </source>
</evidence>
<dbReference type="UniPathway" id="UPA00057">
    <property type="reaction ID" value="UER00098"/>
</dbReference>
<dbReference type="eggNOG" id="ENOG502QPXH">
    <property type="taxonomic scope" value="Eukaryota"/>
</dbReference>
<accession>C1E0N4</accession>
<dbReference type="Gene3D" id="3.30.70.890">
    <property type="entry name" value="GHMP kinase, C-terminal domain"/>
    <property type="match status" value="1"/>
</dbReference>
<proteinExistence type="predicted"/>
<dbReference type="GeneID" id="8241964"/>
<keyword evidence="2" id="KW-0067">ATP-binding</keyword>
<reference evidence="4 5" key="1">
    <citation type="journal article" date="2009" name="Science">
        <title>Green evolution and dynamic adaptations revealed by genomes of the marine picoeukaryotes Micromonas.</title>
        <authorList>
            <person name="Worden A.Z."/>
            <person name="Lee J.H."/>
            <person name="Mock T."/>
            <person name="Rouze P."/>
            <person name="Simmons M.P."/>
            <person name="Aerts A.L."/>
            <person name="Allen A.E."/>
            <person name="Cuvelier M.L."/>
            <person name="Derelle E."/>
            <person name="Everett M.V."/>
            <person name="Foulon E."/>
            <person name="Grimwood J."/>
            <person name="Gundlach H."/>
            <person name="Henrissat B."/>
            <person name="Napoli C."/>
            <person name="McDonald S.M."/>
            <person name="Parker M.S."/>
            <person name="Rombauts S."/>
            <person name="Salamov A."/>
            <person name="Von Dassow P."/>
            <person name="Badger J.H."/>
            <person name="Coutinho P.M."/>
            <person name="Demir E."/>
            <person name="Dubchak I."/>
            <person name="Gentemann C."/>
            <person name="Eikrem W."/>
            <person name="Gready J.E."/>
            <person name="John U."/>
            <person name="Lanier W."/>
            <person name="Lindquist E.A."/>
            <person name="Lucas S."/>
            <person name="Mayer K.F."/>
            <person name="Moreau H."/>
            <person name="Not F."/>
            <person name="Otillar R."/>
            <person name="Panaud O."/>
            <person name="Pangilinan J."/>
            <person name="Paulsen I."/>
            <person name="Piegu B."/>
            <person name="Poliakov A."/>
            <person name="Robbens S."/>
            <person name="Schmutz J."/>
            <person name="Toulza E."/>
            <person name="Wyss T."/>
            <person name="Zelensky A."/>
            <person name="Zhou K."/>
            <person name="Armbrust E.V."/>
            <person name="Bhattacharya D."/>
            <person name="Goodenough U.W."/>
            <person name="Van de Peer Y."/>
            <person name="Grigoriev I.V."/>
        </authorList>
    </citation>
    <scope>NUCLEOTIDE SEQUENCE [LARGE SCALE GENOMIC DNA]</scope>
    <source>
        <strain evidence="5">RCC299 / NOUM17</strain>
    </source>
</reference>
<gene>
    <name evidence="4" type="ORF">MICPUN_79463</name>
</gene>
<organism evidence="4 5">
    <name type="scientific">Micromonas commoda (strain RCC299 / NOUM17 / CCMP2709)</name>
    <name type="common">Picoplanktonic green alga</name>
    <dbReference type="NCBI Taxonomy" id="296587"/>
    <lineage>
        <taxon>Eukaryota</taxon>
        <taxon>Viridiplantae</taxon>
        <taxon>Chlorophyta</taxon>
        <taxon>Mamiellophyceae</taxon>
        <taxon>Mamiellales</taxon>
        <taxon>Mamiellaceae</taxon>
        <taxon>Micromonas</taxon>
    </lineage>
</organism>
<sequence length="368" mass="40021">MTVGHICPDATDDITHRAYARVGLLGNPSDGYFGKCISVSVQNFFAEVTLTPNQQMFSSRVTIEPGPSDSTVFESLETLAVTTAKSGYYGGVRLLRALCFKFQEYCAERGYDLAERGFTLEYESNIPTQAGLSGSSAIIVAGLKCLMQHYSVYIPLEEQPALVLSCEHDLGINAGLQDRVIQCYEGVVYMDFSNEEMVRTQGKGVYTRLPETCLPPLHIVYDDNPSDSGKVHADVKQRWERGDADVRSKMSRIAELAERGYKVLSSIGTDKQTGEPMIELGMLMNANFNLRKEMFGAEALGARNVEMIDTARGTGSFAKFTGSGGAAVVLCPTNSEEEREAMYADCEAKGFKVCPLVVNPGKPSGGAA</sequence>
<dbReference type="Proteomes" id="UP000002009">
    <property type="component" value="Chromosome 3"/>
</dbReference>
<dbReference type="EMBL" id="CP001324">
    <property type="protein sequence ID" value="ACO61587.1"/>
    <property type="molecule type" value="Genomic_DNA"/>
</dbReference>
<keyword evidence="5" id="KW-1185">Reference proteome</keyword>
<dbReference type="OMA" id="NHMDELG"/>
<dbReference type="PANTHER" id="PTHR38710">
    <property type="entry name" value="WITH PUTATIVE URIDYL PYROPHOSPHORYLASE-RELATED"/>
    <property type="match status" value="1"/>
</dbReference>
<dbReference type="GO" id="GO:0005524">
    <property type="term" value="F:ATP binding"/>
    <property type="evidence" value="ECO:0007669"/>
    <property type="project" value="UniProtKB-KW"/>
</dbReference>
<dbReference type="PRINTS" id="PR00959">
    <property type="entry name" value="MEVGALKINASE"/>
</dbReference>
<dbReference type="Pfam" id="PF00288">
    <property type="entry name" value="GHMP_kinases_N"/>
    <property type="match status" value="1"/>
</dbReference>
<dbReference type="InterPro" id="IPR014721">
    <property type="entry name" value="Ribsml_uS5_D2-typ_fold_subgr"/>
</dbReference>
<dbReference type="InterPro" id="IPR036554">
    <property type="entry name" value="GHMP_kinase_C_sf"/>
</dbReference>
<evidence type="ECO:0000256" key="2">
    <source>
        <dbReference type="ARBA" id="ARBA00022840"/>
    </source>
</evidence>
<dbReference type="PANTHER" id="PTHR38710:SF1">
    <property type="entry name" value="WITH PUTATIVE URIDYL PYROPHOSPHORYLASE-RELATED"/>
    <property type="match status" value="1"/>
</dbReference>
<dbReference type="InterPro" id="IPR020568">
    <property type="entry name" value="Ribosomal_Su5_D2-typ_SF"/>
</dbReference>
<dbReference type="STRING" id="296587.C1E0N4"/>
<dbReference type="SUPFAM" id="SSF55060">
    <property type="entry name" value="GHMP Kinase, C-terminal domain"/>
    <property type="match status" value="1"/>
</dbReference>
<dbReference type="AlphaFoldDB" id="C1E0N4"/>
<dbReference type="InterPro" id="IPR053034">
    <property type="entry name" value="Glucuronokinase-like"/>
</dbReference>
<keyword evidence="4" id="KW-0808">Transferase</keyword>
<keyword evidence="1" id="KW-0547">Nucleotide-binding</keyword>
<dbReference type="Gene3D" id="3.30.230.10">
    <property type="match status" value="1"/>
</dbReference>
<name>C1E0N4_MICCC</name>
<feature type="domain" description="GHMP kinase N-terminal" evidence="3">
    <location>
        <begin position="108"/>
        <end position="186"/>
    </location>
</feature>
<evidence type="ECO:0000256" key="1">
    <source>
        <dbReference type="ARBA" id="ARBA00022741"/>
    </source>
</evidence>
<dbReference type="GO" id="GO:0019287">
    <property type="term" value="P:isopentenyl diphosphate biosynthetic process, mevalonate pathway"/>
    <property type="evidence" value="ECO:0007669"/>
    <property type="project" value="UniProtKB-UniPathway"/>
</dbReference>
<dbReference type="SUPFAM" id="SSF54211">
    <property type="entry name" value="Ribosomal protein S5 domain 2-like"/>
    <property type="match status" value="1"/>
</dbReference>
<evidence type="ECO:0000313" key="5">
    <source>
        <dbReference type="Proteomes" id="UP000002009"/>
    </source>
</evidence>
<dbReference type="GO" id="GO:0016301">
    <property type="term" value="F:kinase activity"/>
    <property type="evidence" value="ECO:0007669"/>
    <property type="project" value="UniProtKB-KW"/>
</dbReference>
<dbReference type="FunCoup" id="C1E0N4">
    <property type="interactions" value="76"/>
</dbReference>
<evidence type="ECO:0000259" key="3">
    <source>
        <dbReference type="Pfam" id="PF00288"/>
    </source>
</evidence>
<dbReference type="InterPro" id="IPR006204">
    <property type="entry name" value="GHMP_kinase_N_dom"/>
</dbReference>
<dbReference type="RefSeq" id="XP_002500329.1">
    <property type="nucleotide sequence ID" value="XM_002500283.1"/>
</dbReference>
<keyword evidence="4" id="KW-0418">Kinase</keyword>
<dbReference type="KEGG" id="mis:MICPUN_79463"/>
<dbReference type="InParanoid" id="C1E0N4"/>
<dbReference type="OrthoDB" id="1924968at2759"/>